<comment type="caution">
    <text evidence="1">The sequence shown here is derived from an EMBL/GenBank/DDBJ whole genome shotgun (WGS) entry which is preliminary data.</text>
</comment>
<organism evidence="1">
    <name type="scientific">marine sediment metagenome</name>
    <dbReference type="NCBI Taxonomy" id="412755"/>
    <lineage>
        <taxon>unclassified sequences</taxon>
        <taxon>metagenomes</taxon>
        <taxon>ecological metagenomes</taxon>
    </lineage>
</organism>
<feature type="non-terminal residue" evidence="1">
    <location>
        <position position="1"/>
    </location>
</feature>
<dbReference type="AlphaFoldDB" id="X1QHX6"/>
<proteinExistence type="predicted"/>
<protein>
    <submittedName>
        <fullName evidence="1">Uncharacterized protein</fullName>
    </submittedName>
</protein>
<reference evidence="1" key="1">
    <citation type="journal article" date="2014" name="Front. Microbiol.">
        <title>High frequency of phylogenetically diverse reductive dehalogenase-homologous genes in deep subseafloor sedimentary metagenomes.</title>
        <authorList>
            <person name="Kawai M."/>
            <person name="Futagami T."/>
            <person name="Toyoda A."/>
            <person name="Takaki Y."/>
            <person name="Nishi S."/>
            <person name="Hori S."/>
            <person name="Arai W."/>
            <person name="Tsubouchi T."/>
            <person name="Morono Y."/>
            <person name="Uchiyama I."/>
            <person name="Ito T."/>
            <person name="Fujiyama A."/>
            <person name="Inagaki F."/>
            <person name="Takami H."/>
        </authorList>
    </citation>
    <scope>NUCLEOTIDE SEQUENCE</scope>
    <source>
        <strain evidence="1">Expedition CK06-06</strain>
    </source>
</reference>
<gene>
    <name evidence="1" type="ORF">S12H4_00229</name>
</gene>
<accession>X1QHX6</accession>
<dbReference type="EMBL" id="BARW01000019">
    <property type="protein sequence ID" value="GAI68067.1"/>
    <property type="molecule type" value="Genomic_DNA"/>
</dbReference>
<evidence type="ECO:0000313" key="1">
    <source>
        <dbReference type="EMBL" id="GAI68067.1"/>
    </source>
</evidence>
<name>X1QHX6_9ZZZZ</name>
<sequence>AESAGNLWALTITRPQVNKGAGKSLVRVKKLKLIPPALVVLVAWRKEYPGRTSILGVVFTNIVQCSLVLITYPAQASKVYPPLSAIRECHRDQGVILTRGVNIGNRKGMAKNALSATVSTVFNTSGDIVYHKA</sequence>